<accession>A0A5B7F4F9</accession>
<feature type="compositionally biased region" description="Polar residues" evidence="1">
    <location>
        <begin position="69"/>
        <end position="80"/>
    </location>
</feature>
<dbReference type="AlphaFoldDB" id="A0A5B7F4F9"/>
<evidence type="ECO:0000256" key="1">
    <source>
        <dbReference type="SAM" id="MobiDB-lite"/>
    </source>
</evidence>
<evidence type="ECO:0000313" key="3">
    <source>
        <dbReference type="Proteomes" id="UP000324222"/>
    </source>
</evidence>
<comment type="caution">
    <text evidence="2">The sequence shown here is derived from an EMBL/GenBank/DDBJ whole genome shotgun (WGS) entry which is preliminary data.</text>
</comment>
<proteinExistence type="predicted"/>
<evidence type="ECO:0000313" key="2">
    <source>
        <dbReference type="EMBL" id="MPC40139.1"/>
    </source>
</evidence>
<feature type="region of interest" description="Disordered" evidence="1">
    <location>
        <begin position="61"/>
        <end position="80"/>
    </location>
</feature>
<gene>
    <name evidence="2" type="ORF">E2C01_033694</name>
</gene>
<reference evidence="2 3" key="1">
    <citation type="submission" date="2019-05" db="EMBL/GenBank/DDBJ databases">
        <title>Another draft genome of Portunus trituberculatus and its Hox gene families provides insights of decapod evolution.</title>
        <authorList>
            <person name="Jeong J.-H."/>
            <person name="Song I."/>
            <person name="Kim S."/>
            <person name="Choi T."/>
            <person name="Kim D."/>
            <person name="Ryu S."/>
            <person name="Kim W."/>
        </authorList>
    </citation>
    <scope>NUCLEOTIDE SEQUENCE [LARGE SCALE GENOMIC DNA]</scope>
    <source>
        <tissue evidence="2">Muscle</tissue>
    </source>
</reference>
<keyword evidence="3" id="KW-1185">Reference proteome</keyword>
<sequence>MSFLQHLQSSTHLTKDNKQQQVLLKLSNYTASHQLFHTPHYKHTPPLHYYSTEAANIALYSPSPPPQHLHNTTAPTNRTHNLTFYSHPPCVAV</sequence>
<organism evidence="2 3">
    <name type="scientific">Portunus trituberculatus</name>
    <name type="common">Swimming crab</name>
    <name type="synonym">Neptunus trituberculatus</name>
    <dbReference type="NCBI Taxonomy" id="210409"/>
    <lineage>
        <taxon>Eukaryota</taxon>
        <taxon>Metazoa</taxon>
        <taxon>Ecdysozoa</taxon>
        <taxon>Arthropoda</taxon>
        <taxon>Crustacea</taxon>
        <taxon>Multicrustacea</taxon>
        <taxon>Malacostraca</taxon>
        <taxon>Eumalacostraca</taxon>
        <taxon>Eucarida</taxon>
        <taxon>Decapoda</taxon>
        <taxon>Pleocyemata</taxon>
        <taxon>Brachyura</taxon>
        <taxon>Eubrachyura</taxon>
        <taxon>Portunoidea</taxon>
        <taxon>Portunidae</taxon>
        <taxon>Portuninae</taxon>
        <taxon>Portunus</taxon>
    </lineage>
</organism>
<name>A0A5B7F4F9_PORTR</name>
<dbReference type="EMBL" id="VSRR010004595">
    <property type="protein sequence ID" value="MPC40139.1"/>
    <property type="molecule type" value="Genomic_DNA"/>
</dbReference>
<dbReference type="Proteomes" id="UP000324222">
    <property type="component" value="Unassembled WGS sequence"/>
</dbReference>
<protein>
    <submittedName>
        <fullName evidence="2">Uncharacterized protein</fullName>
    </submittedName>
</protein>